<comment type="similarity">
    <text evidence="1">Belongs to the THADA family.</text>
</comment>
<evidence type="ECO:0000313" key="5">
    <source>
        <dbReference type="Proteomes" id="UP001057455"/>
    </source>
</evidence>
<feature type="compositionally biased region" description="Basic and acidic residues" evidence="2">
    <location>
        <begin position="8"/>
        <end position="22"/>
    </location>
</feature>
<dbReference type="PANTHER" id="PTHR14387">
    <property type="entry name" value="THADA/DEATH RECEPTOR INTERACTING PROTEIN"/>
    <property type="match status" value="1"/>
</dbReference>
<evidence type="ECO:0000259" key="3">
    <source>
        <dbReference type="Pfam" id="PF10350"/>
    </source>
</evidence>
<dbReference type="OrthoDB" id="73997at2759"/>
<comment type="caution">
    <text evidence="4">The sequence shown here is derived from an EMBL/GenBank/DDBJ whole genome shotgun (WGS) entry which is preliminary data.</text>
</comment>
<evidence type="ECO:0000256" key="1">
    <source>
        <dbReference type="ARBA" id="ARBA00010409"/>
    </source>
</evidence>
<organism evidence="4 5">
    <name type="scientific">Babesia ovis</name>
    <dbReference type="NCBI Taxonomy" id="5869"/>
    <lineage>
        <taxon>Eukaryota</taxon>
        <taxon>Sar</taxon>
        <taxon>Alveolata</taxon>
        <taxon>Apicomplexa</taxon>
        <taxon>Aconoidasida</taxon>
        <taxon>Piroplasmida</taxon>
        <taxon>Babesiidae</taxon>
        <taxon>Babesia</taxon>
    </lineage>
</organism>
<name>A0A9W5WU74_BABOV</name>
<dbReference type="Pfam" id="PF10350">
    <property type="entry name" value="DUF2428"/>
    <property type="match status" value="1"/>
</dbReference>
<evidence type="ECO:0000256" key="2">
    <source>
        <dbReference type="SAM" id="MobiDB-lite"/>
    </source>
</evidence>
<sequence length="2351" mass="264689">MTTPLPGGHKDHLDNAGRESVGRRGNITTGNVASDTRLNNKIPAFSKCSLLRTHYDALLKNVSINQDWTFDIRDISHELPRGQIAKALFDLEQYIRDSQGSLKDNKPNVDTILGPVCVYVLQLFLEAEWLCLSRGFSSSCTSLLRSVDARILSKVVSHHVEQICKDDGSDNIHRRISDLHALAQCVDILCLIDDVAIIATVKLLLTIGLDTEGHIEESDVLSASDTVTYHKSRIYALKALNLLLYHRGPRTTPVWSDNGDIKVIDSLLCNIVELLSNQTADRDVVCQCGASFLGLLYVTYYVDKLPEFQEAILQYLGNQRQMQQMFEGDESMCLVPNDSAIDICDFSNTEELVSLIARLPCIGHMSIVRGILTFIYSIYGKVLCTGENMDADVSSNHNVAVVSMNDGTSVTNHDGIVYHRASDDFVIQSLSLCHKIFKTATDTCLRVDVNYATLQGVQLLMSFITRQAFHCDVIHKCLDELPELIFTFWTRKVRRISNLAVATWNKLMDLTFALKTKCEDVVIAAYAQTLVNSVTNAFSGNLKLRYLVFQNLLRYIGPEQILSMQPYLIPHLMDSLTVPAIKGSATVLLTEVLQKVYDKIKEMYKISGDAKASNTPLIVLQCLVYPEVIAIMHCKQLNVPAQSHGILIPKQHVSKDHLDQRSYALAESFKNVFGKIHKDYVCEMLRLSTAFTECNFFRYLPAADQERLSASTFYNITSKHCLLETITELIQQITSKCDLEPSERIIHLEAPFNFTESVCLWNARALNSVNFVDTEIEGKQLKGVIINDSPGIFKFDTDTLSSHPQVRLFYIPLRKLKDGLLHIHSDISINVLKSVACCPKTKQPLEATEMKLMLFAMHHCMKTSLPSYRQHFVAAIKPFIRRLLNIVTFKVDMLKEALTQELDVVTLDSNGFGLIEKDITDNGDKAQANIIRHCAYIRIVFKMLGNTINPCTSDFRNTTALEIIHMTLQMFSDEVDVYPQMVEVFAKDVIVSMFLALFYMSTRQQDLIMKSLLLLPNGLLRNALSTSGHCSLSVVTRKAVASLWSIKSMPYIAGAKALTLLLRDITCNDSTKKALKKCDIGDLLMMEDLVTGDIVPDAVLMVLDYLSKQLDLFCKKLDSNVNVMEPDKASSPAGLLSLISHYMDSIPINVYSKVVKSSIFPETFSKFYNNIKTIIDHVLKYVGHESDDAIRESKDYQIDCRGHLIAKNNTDDYGFITNYEKHYIDCCLCTDVSGCFRVRMLTTPKCSIPDDSNLRPFTVLCWKSIFECCSAMQSILQWILPQSVNGAIGLDTVRNELIVDPGTDISLFYDTINDIGRYIIAALMTCRHFGCTDAFADLMTWICRKLVIIGLQKLLQEWLNILLEQLRGNTVDDEKWNEIFIMLRDSHRRSEPIARSFTSILKAESDRHKPVLLPFAIGTLLQLCKSDKGTFDTRDRSFTDVDIRIHSLNILCAIFRSKELRWSNNIHAGDALCASLCNMSHGDWSVRNSAALLFSSVLHHITGSEVNVASTDALLDQKLTLCYNAGLSNELNRILVDIHRMTVESSESYENLNPVPEYSALYQSSAFVFNFLIRIPLYTFPADVTYTLTKNIGAILFSTNASIRIMAAKLIAKNYIDTSQSNLSSILVKNCSRIIESTGKSNCINGMLMLVTECLDIMIDHGLHDIWGAEHHGDTMKQLTEIHGFIRNDQLRSVIKLVEMESLPQALLLTMYFVAITANCFENVVQTITILEKMCLLHAKTTSYDYLIVTLSHTPIEDATVLVECITILVLVASYILGDDVLQRCRQITGVDENTLIIRNGKLQSILTAYARIRDDDTVKLRAAACLVDALFILNIVLHQNSSHLCLTVFNYIDFVTFFLRLLNGKQGRQRVLQAAMERVEHLLQTPQGLVCDAQELEMLWDVATDVMNNRPHFFLCTGSIRLFNAIGQQMLRSNIAAEGKLFDEQWSDVFTGLITEQLLHNTEFFIETWKCCHIYCLLKNNSEDMNTHVHSIGAGLILKAIDPASEIAMRMSTAAFLKETGIPKRNGDRYNEDATGMYVTHVMIAMLVMLQDENEELRAVITACCARILNCETSANISHVKAHVCIEYMLEFAISKLPPVWLGRLFHQLTMLTPELYKEINYGLELIGHQVLERGLFMTTVAIADTEPHKAQLDILAEMDTVFNVEPQNMYTETLLYMVHVDRVLCKLLRSLKDTGVEPIVQEDTIQALHDFVGNSAEHIMTKLQQHMTQNYGLALSNSIHSTLDIENIPLVRTIAMDPLVVTCALAGFTRSAIYAVWQSSLSPQNEVGSDGTFERVDIYRQLLNIVGHMWTTYIEDAYISVIRATSSTSCDRHSTLEALAKIEQLLNLF</sequence>
<evidence type="ECO:0000313" key="4">
    <source>
        <dbReference type="EMBL" id="GFE53623.1"/>
    </source>
</evidence>
<dbReference type="GO" id="GO:0005829">
    <property type="term" value="C:cytosol"/>
    <property type="evidence" value="ECO:0007669"/>
    <property type="project" value="TreeGrafter"/>
</dbReference>
<protein>
    <submittedName>
        <fullName evidence="4">Thyroid adenoma-associated, putative</fullName>
    </submittedName>
</protein>
<gene>
    <name evidence="4" type="ORF">BaOVIS_010270</name>
</gene>
<accession>A0A9W5WU74</accession>
<feature type="region of interest" description="Disordered" evidence="2">
    <location>
        <begin position="1"/>
        <end position="32"/>
    </location>
</feature>
<reference evidence="4" key="1">
    <citation type="submission" date="2019-12" db="EMBL/GenBank/DDBJ databases">
        <title>Genome sequence of Babesia ovis.</title>
        <authorList>
            <person name="Yamagishi J."/>
            <person name="Sevinc F."/>
            <person name="Xuan X."/>
        </authorList>
    </citation>
    <scope>NUCLEOTIDE SEQUENCE</scope>
    <source>
        <strain evidence="4">Selcuk</strain>
    </source>
</reference>
<dbReference type="InterPro" id="IPR019442">
    <property type="entry name" value="THADA/TRM732_DUF2428"/>
</dbReference>
<dbReference type="PANTHER" id="PTHR14387:SF0">
    <property type="entry name" value="DUF2428 DOMAIN-CONTAINING PROTEIN"/>
    <property type="match status" value="1"/>
</dbReference>
<dbReference type="InterPro" id="IPR016024">
    <property type="entry name" value="ARM-type_fold"/>
</dbReference>
<dbReference type="EMBL" id="BLIY01000007">
    <property type="protein sequence ID" value="GFE53623.1"/>
    <property type="molecule type" value="Genomic_DNA"/>
</dbReference>
<keyword evidence="5" id="KW-1185">Reference proteome</keyword>
<feature type="domain" description="DUF2428" evidence="3">
    <location>
        <begin position="1257"/>
        <end position="1485"/>
    </location>
</feature>
<proteinExistence type="inferred from homology"/>
<dbReference type="SUPFAM" id="SSF48371">
    <property type="entry name" value="ARM repeat"/>
    <property type="match status" value="1"/>
</dbReference>
<dbReference type="InterPro" id="IPR051954">
    <property type="entry name" value="tRNA_methyltransferase_THADA"/>
</dbReference>
<dbReference type="GO" id="GO:0030488">
    <property type="term" value="P:tRNA methylation"/>
    <property type="evidence" value="ECO:0007669"/>
    <property type="project" value="TreeGrafter"/>
</dbReference>
<dbReference type="Proteomes" id="UP001057455">
    <property type="component" value="Unassembled WGS sequence"/>
</dbReference>